<reference evidence="1" key="1">
    <citation type="submission" date="2021-06" db="EMBL/GenBank/DDBJ databases">
        <authorList>
            <person name="Hodson N. C."/>
            <person name="Mongue J. A."/>
            <person name="Jaron S. K."/>
        </authorList>
    </citation>
    <scope>NUCLEOTIDE SEQUENCE</scope>
</reference>
<dbReference type="AlphaFoldDB" id="A0A8J2KIT0"/>
<evidence type="ECO:0000313" key="2">
    <source>
        <dbReference type="Proteomes" id="UP000708208"/>
    </source>
</evidence>
<evidence type="ECO:0000313" key="1">
    <source>
        <dbReference type="EMBL" id="CAG7785762.1"/>
    </source>
</evidence>
<gene>
    <name evidence="1" type="ORF">AFUS01_LOCUS24369</name>
</gene>
<protein>
    <submittedName>
        <fullName evidence="1">Uncharacterized protein</fullName>
    </submittedName>
</protein>
<sequence>MEELAKVPTQPPPTPAPAQALIPEGIHEDEDPFEGLSLADLSISAPTMPAVWMMCVITARRCRHKKFWQLNPRR</sequence>
<dbReference type="Proteomes" id="UP000708208">
    <property type="component" value="Unassembled WGS sequence"/>
</dbReference>
<keyword evidence="2" id="KW-1185">Reference proteome</keyword>
<accession>A0A8J2KIT0</accession>
<proteinExistence type="predicted"/>
<name>A0A8J2KIT0_9HEXA</name>
<dbReference type="EMBL" id="CAJVCH010303179">
    <property type="protein sequence ID" value="CAG7785762.1"/>
    <property type="molecule type" value="Genomic_DNA"/>
</dbReference>
<organism evidence="1 2">
    <name type="scientific">Allacma fusca</name>
    <dbReference type="NCBI Taxonomy" id="39272"/>
    <lineage>
        <taxon>Eukaryota</taxon>
        <taxon>Metazoa</taxon>
        <taxon>Ecdysozoa</taxon>
        <taxon>Arthropoda</taxon>
        <taxon>Hexapoda</taxon>
        <taxon>Collembola</taxon>
        <taxon>Symphypleona</taxon>
        <taxon>Sminthuridae</taxon>
        <taxon>Allacma</taxon>
    </lineage>
</organism>
<comment type="caution">
    <text evidence="1">The sequence shown here is derived from an EMBL/GenBank/DDBJ whole genome shotgun (WGS) entry which is preliminary data.</text>
</comment>